<protein>
    <recommendedName>
        <fullName evidence="4 12">Aminomethyltransferase</fullName>
        <ecNumber evidence="4 12">2.1.2.10</ecNumber>
    </recommendedName>
    <alternativeName>
        <fullName evidence="9 12">Glycine cleavage system T protein</fullName>
    </alternativeName>
</protein>
<comment type="subunit">
    <text evidence="3 12">The glycine cleavage system is composed of four proteins: P, T, L and H.</text>
</comment>
<dbReference type="NCBIfam" id="NF001567">
    <property type="entry name" value="PRK00389.1"/>
    <property type="match status" value="1"/>
</dbReference>
<dbReference type="InterPro" id="IPR027266">
    <property type="entry name" value="TrmE/GcvT-like"/>
</dbReference>
<organism evidence="15 16">
    <name type="scientific">Syncephalastrum racemosum</name>
    <name type="common">Filamentous fungus</name>
    <dbReference type="NCBI Taxonomy" id="13706"/>
    <lineage>
        <taxon>Eukaryota</taxon>
        <taxon>Fungi</taxon>
        <taxon>Fungi incertae sedis</taxon>
        <taxon>Mucoromycota</taxon>
        <taxon>Mucoromycotina</taxon>
        <taxon>Mucoromycetes</taxon>
        <taxon>Mucorales</taxon>
        <taxon>Syncephalastraceae</taxon>
        <taxon>Syncephalastrum</taxon>
    </lineage>
</organism>
<evidence type="ECO:0000256" key="10">
    <source>
        <dbReference type="ARBA" id="ARBA00047665"/>
    </source>
</evidence>
<keyword evidence="6 12" id="KW-0808">Transferase</keyword>
<dbReference type="FunFam" id="4.10.1250.10:FF:000002">
    <property type="entry name" value="Aminomethyltransferase"/>
    <property type="match status" value="1"/>
</dbReference>
<feature type="binding site" evidence="11">
    <location>
        <position position="230"/>
    </location>
    <ligand>
        <name>substrate</name>
    </ligand>
</feature>
<dbReference type="EC" id="2.1.2.10" evidence="4 12"/>
<dbReference type="SUPFAM" id="SSF101790">
    <property type="entry name" value="Aminomethyltransferase beta-barrel domain"/>
    <property type="match status" value="1"/>
</dbReference>
<dbReference type="GO" id="GO:0005960">
    <property type="term" value="C:glycine cleavage complex"/>
    <property type="evidence" value="ECO:0007669"/>
    <property type="project" value="EnsemblFungi"/>
</dbReference>
<dbReference type="GO" id="GO:0006730">
    <property type="term" value="P:one-carbon metabolic process"/>
    <property type="evidence" value="ECO:0007669"/>
    <property type="project" value="EnsemblFungi"/>
</dbReference>
<comment type="caution">
    <text evidence="15">The sequence shown here is derived from an EMBL/GenBank/DDBJ whole genome shotgun (WGS) entry which is preliminary data.</text>
</comment>
<dbReference type="InterPro" id="IPR029043">
    <property type="entry name" value="GcvT/YgfZ_C"/>
</dbReference>
<dbReference type="OrthoDB" id="10263536at2759"/>
<keyword evidence="8 12" id="KW-0496">Mitochondrion</keyword>
<evidence type="ECO:0000256" key="5">
    <source>
        <dbReference type="ARBA" id="ARBA00022576"/>
    </source>
</evidence>
<dbReference type="Pfam" id="PF08669">
    <property type="entry name" value="GCV_T_C"/>
    <property type="match status" value="1"/>
</dbReference>
<comment type="similarity">
    <text evidence="2 12">Belongs to the GcvT family.</text>
</comment>
<dbReference type="Proteomes" id="UP000242180">
    <property type="component" value="Unassembled WGS sequence"/>
</dbReference>
<dbReference type="EMBL" id="MCGN01000001">
    <property type="protein sequence ID" value="ORZ02245.1"/>
    <property type="molecule type" value="Genomic_DNA"/>
</dbReference>
<dbReference type="FunFam" id="3.30.70.1400:FF:000001">
    <property type="entry name" value="Aminomethyltransferase"/>
    <property type="match status" value="1"/>
</dbReference>
<dbReference type="InterPro" id="IPR013977">
    <property type="entry name" value="GcvT_C"/>
</dbReference>
<dbReference type="PIRSF" id="PIRSF006487">
    <property type="entry name" value="GcvT"/>
    <property type="match status" value="1"/>
</dbReference>
<feature type="domain" description="Aminomethyltransferase C-terminal" evidence="14">
    <location>
        <begin position="318"/>
        <end position="395"/>
    </location>
</feature>
<dbReference type="OMA" id="MPVQYPA"/>
<evidence type="ECO:0000313" key="15">
    <source>
        <dbReference type="EMBL" id="ORZ02245.1"/>
    </source>
</evidence>
<dbReference type="InterPro" id="IPR006223">
    <property type="entry name" value="GcvT"/>
</dbReference>
<sequence>MLSIARCHPLKTSLGLCARRGYAAAAAGEQLKKTALYDFHVGLGGSMVPFAGYSMPVLYSGMGVLASHLHTREKASIFDVSHMLQTRVTGKDRQKFFEKLVVADLHQLPVGQGTLSVFTNEQGGIIDDTIIMQQEDSLYVVSNAACADKDLAHIRKHLTDFQNQGADVDLRIIDDHSLIAIQGPSAAKALEQLVGKDLNDFGFMHGRFLDVAGVPCHVARSGYTGEDGFELSVPTPNIVEVTEKLLAHPDVEMAGLGARDSLRLEAGLCLYGNDLDDTTTPVEGGLTWTIAKSRRETGGFLGADKILSQIKDKKLIQRRRVGLVVQGAPARAGAEILNKEGEVIGTVTSGCPSPSLKKNIAMGYVKSGYQKSGTELSVKVRNRVQDAVISKMPFVPANYHK</sequence>
<comment type="function">
    <text evidence="12">The glycine cleavage system catalyzes the degradation of glycine.</text>
</comment>
<evidence type="ECO:0000256" key="9">
    <source>
        <dbReference type="ARBA" id="ARBA00031395"/>
    </source>
</evidence>
<evidence type="ECO:0000256" key="8">
    <source>
        <dbReference type="ARBA" id="ARBA00023128"/>
    </source>
</evidence>
<comment type="subcellular location">
    <subcellularLocation>
        <location evidence="1 12">Mitochondrion</location>
    </subcellularLocation>
</comment>
<keyword evidence="16" id="KW-1185">Reference proteome</keyword>
<evidence type="ECO:0000256" key="7">
    <source>
        <dbReference type="ARBA" id="ARBA00022946"/>
    </source>
</evidence>
<dbReference type="GO" id="GO:0004047">
    <property type="term" value="F:aminomethyltransferase activity"/>
    <property type="evidence" value="ECO:0007669"/>
    <property type="project" value="UniProtKB-EC"/>
</dbReference>
<name>A0A1X2HRM3_SYNRA</name>
<evidence type="ECO:0000259" key="14">
    <source>
        <dbReference type="Pfam" id="PF08669"/>
    </source>
</evidence>
<dbReference type="GO" id="GO:0005739">
    <property type="term" value="C:mitochondrion"/>
    <property type="evidence" value="ECO:0007669"/>
    <property type="project" value="UniProtKB-SubCell"/>
</dbReference>
<dbReference type="Pfam" id="PF01571">
    <property type="entry name" value="GCV_T"/>
    <property type="match status" value="1"/>
</dbReference>
<dbReference type="PANTHER" id="PTHR43757:SF2">
    <property type="entry name" value="AMINOMETHYLTRANSFERASE, MITOCHONDRIAL"/>
    <property type="match status" value="1"/>
</dbReference>
<dbReference type="STRING" id="13706.A0A1X2HRM3"/>
<dbReference type="GO" id="GO:0008483">
    <property type="term" value="F:transaminase activity"/>
    <property type="evidence" value="ECO:0007669"/>
    <property type="project" value="UniProtKB-KW"/>
</dbReference>
<dbReference type="NCBIfam" id="TIGR00528">
    <property type="entry name" value="gcvT"/>
    <property type="match status" value="1"/>
</dbReference>
<dbReference type="GO" id="GO:0006546">
    <property type="term" value="P:glycine catabolic process"/>
    <property type="evidence" value="ECO:0007669"/>
    <property type="project" value="InterPro"/>
</dbReference>
<evidence type="ECO:0000313" key="16">
    <source>
        <dbReference type="Proteomes" id="UP000242180"/>
    </source>
</evidence>
<keyword evidence="7 12" id="KW-0809">Transit peptide</keyword>
<dbReference type="FunFam" id="2.40.30.110:FF:000002">
    <property type="entry name" value="Aminomethyltransferase"/>
    <property type="match status" value="1"/>
</dbReference>
<evidence type="ECO:0000256" key="1">
    <source>
        <dbReference type="ARBA" id="ARBA00004173"/>
    </source>
</evidence>
<evidence type="ECO:0000256" key="12">
    <source>
        <dbReference type="RuleBase" id="RU003981"/>
    </source>
</evidence>
<dbReference type="Gene3D" id="4.10.1250.10">
    <property type="entry name" value="Aminomethyltransferase fragment"/>
    <property type="match status" value="1"/>
</dbReference>
<evidence type="ECO:0000256" key="3">
    <source>
        <dbReference type="ARBA" id="ARBA00011690"/>
    </source>
</evidence>
<accession>A0A1X2HRM3</accession>
<evidence type="ECO:0000259" key="13">
    <source>
        <dbReference type="Pfam" id="PF01571"/>
    </source>
</evidence>
<dbReference type="AlphaFoldDB" id="A0A1X2HRM3"/>
<proteinExistence type="inferred from homology"/>
<gene>
    <name evidence="15" type="ORF">BCR43DRAFT_481241</name>
</gene>
<dbReference type="InterPro" id="IPR028896">
    <property type="entry name" value="GcvT/YgfZ/DmdA"/>
</dbReference>
<evidence type="ECO:0000256" key="4">
    <source>
        <dbReference type="ARBA" id="ARBA00012616"/>
    </source>
</evidence>
<dbReference type="InterPro" id="IPR006222">
    <property type="entry name" value="GCVT_N"/>
</dbReference>
<dbReference type="Gene3D" id="2.40.30.110">
    <property type="entry name" value="Aminomethyltransferase beta-barrel domains"/>
    <property type="match status" value="1"/>
</dbReference>
<dbReference type="Gene3D" id="3.30.70.1400">
    <property type="entry name" value="Aminomethyltransferase beta-barrel domains"/>
    <property type="match status" value="1"/>
</dbReference>
<feature type="domain" description="GCVT N-terminal" evidence="13">
    <location>
        <begin position="36"/>
        <end position="292"/>
    </location>
</feature>
<evidence type="ECO:0000256" key="11">
    <source>
        <dbReference type="PIRSR" id="PIRSR006487-1"/>
    </source>
</evidence>
<dbReference type="SUPFAM" id="SSF103025">
    <property type="entry name" value="Folate-binding domain"/>
    <property type="match status" value="1"/>
</dbReference>
<dbReference type="FunCoup" id="A0A1X2HRM3">
    <property type="interactions" value="367"/>
</dbReference>
<keyword evidence="5 12" id="KW-0032">Aminotransferase</keyword>
<dbReference type="Gene3D" id="3.30.1360.120">
    <property type="entry name" value="Probable tRNA modification gtpase trme, domain 1"/>
    <property type="match status" value="1"/>
</dbReference>
<reference evidence="15 16" key="1">
    <citation type="submission" date="2016-07" db="EMBL/GenBank/DDBJ databases">
        <title>Pervasive Adenine N6-methylation of Active Genes in Fungi.</title>
        <authorList>
            <consortium name="DOE Joint Genome Institute"/>
            <person name="Mondo S.J."/>
            <person name="Dannebaum R.O."/>
            <person name="Kuo R.C."/>
            <person name="Labutti K."/>
            <person name="Haridas S."/>
            <person name="Kuo A."/>
            <person name="Salamov A."/>
            <person name="Ahrendt S.R."/>
            <person name="Lipzen A."/>
            <person name="Sullivan W."/>
            <person name="Andreopoulos W.B."/>
            <person name="Clum A."/>
            <person name="Lindquist E."/>
            <person name="Daum C."/>
            <person name="Ramamoorthy G.K."/>
            <person name="Gryganskyi A."/>
            <person name="Culley D."/>
            <person name="Magnuson J.K."/>
            <person name="James T.Y."/>
            <person name="O'Malley M.A."/>
            <person name="Stajich J.E."/>
            <person name="Spatafora J.W."/>
            <person name="Visel A."/>
            <person name="Grigoriev I.V."/>
        </authorList>
    </citation>
    <scope>NUCLEOTIDE SEQUENCE [LARGE SCALE GENOMIC DNA]</scope>
    <source>
        <strain evidence="15 16">NRRL 2496</strain>
    </source>
</reference>
<evidence type="ECO:0000256" key="6">
    <source>
        <dbReference type="ARBA" id="ARBA00022679"/>
    </source>
</evidence>
<dbReference type="PANTHER" id="PTHR43757">
    <property type="entry name" value="AMINOMETHYLTRANSFERASE"/>
    <property type="match status" value="1"/>
</dbReference>
<comment type="catalytic activity">
    <reaction evidence="10 12">
        <text>N(6)-[(R)-S(8)-aminomethyldihydrolipoyl]-L-lysyl-[protein] + (6S)-5,6,7,8-tetrahydrofolate = N(6)-[(R)-dihydrolipoyl]-L-lysyl-[protein] + (6R)-5,10-methylene-5,6,7,8-tetrahydrofolate + NH4(+)</text>
        <dbReference type="Rhea" id="RHEA:16945"/>
        <dbReference type="Rhea" id="RHEA-COMP:10475"/>
        <dbReference type="Rhea" id="RHEA-COMP:10492"/>
        <dbReference type="ChEBI" id="CHEBI:15636"/>
        <dbReference type="ChEBI" id="CHEBI:28938"/>
        <dbReference type="ChEBI" id="CHEBI:57453"/>
        <dbReference type="ChEBI" id="CHEBI:83100"/>
        <dbReference type="ChEBI" id="CHEBI:83143"/>
        <dbReference type="EC" id="2.1.2.10"/>
    </reaction>
</comment>
<dbReference type="InParanoid" id="A0A1X2HRM3"/>
<evidence type="ECO:0000256" key="2">
    <source>
        <dbReference type="ARBA" id="ARBA00008609"/>
    </source>
</evidence>